<protein>
    <submittedName>
        <fullName evidence="1">Uncharacterized protein</fullName>
    </submittedName>
</protein>
<dbReference type="STRING" id="629741.GCWU000324_00496"/>
<evidence type="ECO:0000313" key="1">
    <source>
        <dbReference type="EMBL" id="EEP68593.1"/>
    </source>
</evidence>
<organism evidence="1 2">
    <name type="scientific">Kingella oralis ATCC 51147</name>
    <dbReference type="NCBI Taxonomy" id="629741"/>
    <lineage>
        <taxon>Bacteria</taxon>
        <taxon>Pseudomonadati</taxon>
        <taxon>Pseudomonadota</taxon>
        <taxon>Betaproteobacteria</taxon>
        <taxon>Neisseriales</taxon>
        <taxon>Neisseriaceae</taxon>
        <taxon>Kingella</taxon>
    </lineage>
</organism>
<proteinExistence type="predicted"/>
<comment type="caution">
    <text evidence="1">The sequence shown here is derived from an EMBL/GenBank/DDBJ whole genome shotgun (WGS) entry which is preliminary data.</text>
</comment>
<dbReference type="HOGENOM" id="CLU_3026234_0_0_4"/>
<name>C4GI05_9NEIS</name>
<dbReference type="AlphaFoldDB" id="C4GI05"/>
<dbReference type="Proteomes" id="UP000003009">
    <property type="component" value="Unassembled WGS sequence"/>
</dbReference>
<reference evidence="1" key="1">
    <citation type="submission" date="2009-04" db="EMBL/GenBank/DDBJ databases">
        <authorList>
            <person name="Weinstock G."/>
            <person name="Sodergren E."/>
            <person name="Clifton S."/>
            <person name="Fulton L."/>
            <person name="Fulton B."/>
            <person name="Courtney L."/>
            <person name="Fronick C."/>
            <person name="Harrison M."/>
            <person name="Strong C."/>
            <person name="Farmer C."/>
            <person name="Delahaunty K."/>
            <person name="Markovic C."/>
            <person name="Hall O."/>
            <person name="Minx P."/>
            <person name="Tomlinson C."/>
            <person name="Mitreva M."/>
            <person name="Nelson J."/>
            <person name="Hou S."/>
            <person name="Wollam A."/>
            <person name="Pepin K.H."/>
            <person name="Johnson M."/>
            <person name="Bhonagiri V."/>
            <person name="Nash W.E."/>
            <person name="Warren W."/>
            <person name="Chinwalla A."/>
            <person name="Mardis E.R."/>
            <person name="Wilson R.K."/>
        </authorList>
    </citation>
    <scope>NUCLEOTIDE SEQUENCE [LARGE SCALE GENOMIC DNA]</scope>
    <source>
        <strain evidence="1">ATCC 51147</strain>
    </source>
</reference>
<evidence type="ECO:0000313" key="2">
    <source>
        <dbReference type="Proteomes" id="UP000003009"/>
    </source>
</evidence>
<gene>
    <name evidence="1" type="ORF">GCWU000324_00496</name>
</gene>
<keyword evidence="2" id="KW-1185">Reference proteome</keyword>
<sequence>MCFRLPQHCGLRQPENEQSAFQAALNGTSAARRQLVKQSNPIEYTLRRQAIAVPF</sequence>
<dbReference type="EMBL" id="ACJW02000002">
    <property type="protein sequence ID" value="EEP68593.1"/>
    <property type="molecule type" value="Genomic_DNA"/>
</dbReference>
<accession>C4GI05</accession>